<reference evidence="8" key="1">
    <citation type="journal article" date="2021" name="Proc. Natl. Acad. Sci. U.S.A.">
        <title>Three genomes in the algal genus Volvox reveal the fate of a haploid sex-determining region after a transition to homothallism.</title>
        <authorList>
            <person name="Yamamoto K."/>
            <person name="Hamaji T."/>
            <person name="Kawai-Toyooka H."/>
            <person name="Matsuzaki R."/>
            <person name="Takahashi F."/>
            <person name="Nishimura Y."/>
            <person name="Kawachi M."/>
            <person name="Noguchi H."/>
            <person name="Minakuchi Y."/>
            <person name="Umen J.G."/>
            <person name="Toyoda A."/>
            <person name="Nozaki H."/>
        </authorList>
    </citation>
    <scope>NUCLEOTIDE SEQUENCE</scope>
    <source>
        <strain evidence="8">NIES-3785</strain>
    </source>
</reference>
<dbReference type="GO" id="GO:0051082">
    <property type="term" value="F:unfolded protein binding"/>
    <property type="evidence" value="ECO:0007669"/>
    <property type="project" value="TreeGrafter"/>
</dbReference>
<evidence type="ECO:0000256" key="4">
    <source>
        <dbReference type="RuleBase" id="RU000640"/>
    </source>
</evidence>
<dbReference type="GO" id="GO:0030150">
    <property type="term" value="P:protein import into mitochondrial matrix"/>
    <property type="evidence" value="ECO:0007669"/>
    <property type="project" value="TreeGrafter"/>
</dbReference>
<dbReference type="Gene3D" id="2.30.22.10">
    <property type="entry name" value="Head domain of nucleotide exchange factor GrpE"/>
    <property type="match status" value="1"/>
</dbReference>
<dbReference type="GO" id="GO:0006457">
    <property type="term" value="P:protein folding"/>
    <property type="evidence" value="ECO:0007669"/>
    <property type="project" value="InterPro"/>
</dbReference>
<dbReference type="GO" id="GO:0042803">
    <property type="term" value="F:protein homodimerization activity"/>
    <property type="evidence" value="ECO:0007669"/>
    <property type="project" value="InterPro"/>
</dbReference>
<dbReference type="InterPro" id="IPR009012">
    <property type="entry name" value="GrpE_head"/>
</dbReference>
<protein>
    <recommendedName>
        <fullName evidence="4">GrpE protein homolog</fullName>
    </recommendedName>
</protein>
<dbReference type="InterPro" id="IPR013805">
    <property type="entry name" value="GrpE_CC"/>
</dbReference>
<dbReference type="AlphaFoldDB" id="A0A8J4LVX9"/>
<dbReference type="GO" id="GO:0001405">
    <property type="term" value="C:PAM complex, Tim23 associated import motor"/>
    <property type="evidence" value="ECO:0007669"/>
    <property type="project" value="TreeGrafter"/>
</dbReference>
<proteinExistence type="inferred from homology"/>
<feature type="coiled-coil region" evidence="6">
    <location>
        <begin position="130"/>
        <end position="164"/>
    </location>
</feature>
<dbReference type="SUPFAM" id="SSF51064">
    <property type="entry name" value="Head domain of nucleotide exchange factor GrpE"/>
    <property type="match status" value="1"/>
</dbReference>
<evidence type="ECO:0000313" key="9">
    <source>
        <dbReference type="Proteomes" id="UP000722791"/>
    </source>
</evidence>
<keyword evidence="3 4" id="KW-0143">Chaperone</keyword>
<dbReference type="PANTHER" id="PTHR21237:SF23">
    <property type="entry name" value="GRPE PROTEIN HOMOLOG, MITOCHONDRIAL"/>
    <property type="match status" value="1"/>
</dbReference>
<evidence type="ECO:0000256" key="7">
    <source>
        <dbReference type="SAM" id="MobiDB-lite"/>
    </source>
</evidence>
<evidence type="ECO:0000256" key="6">
    <source>
        <dbReference type="SAM" id="Coils"/>
    </source>
</evidence>
<dbReference type="InterPro" id="IPR000740">
    <property type="entry name" value="GrpE"/>
</dbReference>
<feature type="non-terminal residue" evidence="8">
    <location>
        <position position="300"/>
    </location>
</feature>
<dbReference type="PANTHER" id="PTHR21237">
    <property type="entry name" value="GRPE PROTEIN"/>
    <property type="match status" value="1"/>
</dbReference>
<comment type="function">
    <text evidence="4">Essential component of the PAM complex, a complex required for the translocation of transit peptide-containing proteins from the inner membrane into the mitochondrial matrix in an ATP-dependent manner.</text>
</comment>
<sequence length="300" mass="32437">KLSLTHLLIASCIKLRVSRSSVTVSLYSVGYVVDIMSLTRLGSSLLRQCQSKARRTLAAGAGEMFGRPMMLRVGLWTRSFATDAKEDSGGAATGIRADEAKPSPSSGVDVGAADTSAEVELSTQELIIAMKAKEEHAAKLTQQVESLTDSLKRTLADMENLRARTAREVDVSKKFAIQGFVKALLDVPDNLERAASVVPAEALKEESGVPTEKLRTLLSGLLEGVRATESILHKVLKQHGVERYDPTGQTFDPNLHNALFDVPDSSKENNTIGIVTKKGYKLNDRVIRPAEVGIVRNVPS</sequence>
<comment type="similarity">
    <text evidence="2 5">Belongs to the GrpE family.</text>
</comment>
<comment type="caution">
    <text evidence="8">The sequence shown here is derived from an EMBL/GenBank/DDBJ whole genome shotgun (WGS) entry which is preliminary data.</text>
</comment>
<feature type="region of interest" description="Disordered" evidence="7">
    <location>
        <begin position="90"/>
        <end position="114"/>
    </location>
</feature>
<comment type="subcellular location">
    <subcellularLocation>
        <location evidence="1 4">Mitochondrion matrix</location>
    </subcellularLocation>
</comment>
<dbReference type="FunFam" id="2.30.22.10:FF:000002">
    <property type="entry name" value="GrpE protein homolog"/>
    <property type="match status" value="1"/>
</dbReference>
<evidence type="ECO:0000256" key="1">
    <source>
        <dbReference type="ARBA" id="ARBA00004305"/>
    </source>
</evidence>
<dbReference type="GO" id="GO:0051087">
    <property type="term" value="F:protein-folding chaperone binding"/>
    <property type="evidence" value="ECO:0007669"/>
    <property type="project" value="InterPro"/>
</dbReference>
<gene>
    <name evidence="8" type="ORF">Vretimale_15711</name>
</gene>
<dbReference type="EMBL" id="BNCQ01000043">
    <property type="protein sequence ID" value="GIM12352.1"/>
    <property type="molecule type" value="Genomic_DNA"/>
</dbReference>
<name>A0A8J4LVX9_9CHLO</name>
<dbReference type="PROSITE" id="PS01071">
    <property type="entry name" value="GRPE"/>
    <property type="match status" value="1"/>
</dbReference>
<evidence type="ECO:0000313" key="8">
    <source>
        <dbReference type="EMBL" id="GIM12352.1"/>
    </source>
</evidence>
<keyword evidence="4" id="KW-0496">Mitochondrion</keyword>
<keyword evidence="6" id="KW-0175">Coiled coil</keyword>
<dbReference type="Pfam" id="PF01025">
    <property type="entry name" value="GrpE"/>
    <property type="match status" value="1"/>
</dbReference>
<dbReference type="SUPFAM" id="SSF58014">
    <property type="entry name" value="Coiled-coil domain of nucleotide exchange factor GrpE"/>
    <property type="match status" value="1"/>
</dbReference>
<organism evidence="8 9">
    <name type="scientific">Volvox reticuliferus</name>
    <dbReference type="NCBI Taxonomy" id="1737510"/>
    <lineage>
        <taxon>Eukaryota</taxon>
        <taxon>Viridiplantae</taxon>
        <taxon>Chlorophyta</taxon>
        <taxon>core chlorophytes</taxon>
        <taxon>Chlorophyceae</taxon>
        <taxon>CS clade</taxon>
        <taxon>Chlamydomonadales</taxon>
        <taxon>Volvocaceae</taxon>
        <taxon>Volvox</taxon>
    </lineage>
</organism>
<evidence type="ECO:0000256" key="3">
    <source>
        <dbReference type="ARBA" id="ARBA00023186"/>
    </source>
</evidence>
<dbReference type="CDD" id="cd00446">
    <property type="entry name" value="GrpE"/>
    <property type="match status" value="1"/>
</dbReference>
<accession>A0A8J4LVX9</accession>
<dbReference type="Proteomes" id="UP000722791">
    <property type="component" value="Unassembled WGS sequence"/>
</dbReference>
<dbReference type="Gene3D" id="3.90.20.20">
    <property type="match status" value="1"/>
</dbReference>
<dbReference type="HAMAP" id="MF_01151">
    <property type="entry name" value="GrpE"/>
    <property type="match status" value="1"/>
</dbReference>
<evidence type="ECO:0000256" key="5">
    <source>
        <dbReference type="RuleBase" id="RU004478"/>
    </source>
</evidence>
<dbReference type="GO" id="GO:0000774">
    <property type="term" value="F:adenyl-nucleotide exchange factor activity"/>
    <property type="evidence" value="ECO:0007669"/>
    <property type="project" value="InterPro"/>
</dbReference>
<evidence type="ECO:0000256" key="2">
    <source>
        <dbReference type="ARBA" id="ARBA00009054"/>
    </source>
</evidence>
<dbReference type="PRINTS" id="PR00773">
    <property type="entry name" value="GRPEPROTEIN"/>
</dbReference>